<sequence length="105" mass="12798">MRKLESLVRFTLFAIIEELLRIFERIYEMISLFSLFFIPYLRWWKQFTWSARESEAPARERAWSARESEAPARKRTWSARERTCSAREWSARFAFAEELALYSNF</sequence>
<evidence type="ECO:0000313" key="1">
    <source>
        <dbReference type="EMBL" id="EIT84402.1"/>
    </source>
</evidence>
<dbReference type="AlphaFoldDB" id="I8AFJ1"/>
<protein>
    <submittedName>
        <fullName evidence="1">Uncharacterized protein</fullName>
    </submittedName>
</protein>
<comment type="caution">
    <text evidence="1">The sequence shown here is derived from an EMBL/GenBank/DDBJ whole genome shotgun (WGS) entry which is preliminary data.</text>
</comment>
<dbReference type="RefSeq" id="WP_007203189.1">
    <property type="nucleotide sequence ID" value="NZ_AKKV01000035.1"/>
</dbReference>
<name>I8AFJ1_9BACL</name>
<evidence type="ECO:0000313" key="2">
    <source>
        <dbReference type="Proteomes" id="UP000004080"/>
    </source>
</evidence>
<accession>I8AFJ1</accession>
<keyword evidence="2" id="KW-1185">Reference proteome</keyword>
<proteinExistence type="predicted"/>
<organism evidence="1 2">
    <name type="scientific">Fictibacillus macauensis ZFHKF-1</name>
    <dbReference type="NCBI Taxonomy" id="1196324"/>
    <lineage>
        <taxon>Bacteria</taxon>
        <taxon>Bacillati</taxon>
        <taxon>Bacillota</taxon>
        <taxon>Bacilli</taxon>
        <taxon>Bacillales</taxon>
        <taxon>Fictibacillaceae</taxon>
        <taxon>Fictibacillus</taxon>
    </lineage>
</organism>
<dbReference type="Proteomes" id="UP000004080">
    <property type="component" value="Unassembled WGS sequence"/>
</dbReference>
<dbReference type="EMBL" id="AKKV01000035">
    <property type="protein sequence ID" value="EIT84402.1"/>
    <property type="molecule type" value="Genomic_DNA"/>
</dbReference>
<gene>
    <name evidence="1" type="ORF">A374_15579</name>
</gene>
<reference evidence="1 2" key="1">
    <citation type="journal article" date="2012" name="J. Bacteriol.">
        <title>Genome of Bacillus macauensis ZFHKF-1, a Long-Chain-Forming Bacterium.</title>
        <authorList>
            <person name="Cai L."/>
            <person name="Zhang T."/>
        </authorList>
    </citation>
    <scope>NUCLEOTIDE SEQUENCE [LARGE SCALE GENOMIC DNA]</scope>
    <source>
        <strain evidence="1 2">ZFHKF-1</strain>
    </source>
</reference>